<comment type="caution">
    <text evidence="2">The sequence shown here is derived from an EMBL/GenBank/DDBJ whole genome shotgun (WGS) entry which is preliminary data.</text>
</comment>
<accession>A0AAD5RJ54</accession>
<dbReference type="Proteomes" id="UP001201980">
    <property type="component" value="Unassembled WGS sequence"/>
</dbReference>
<evidence type="ECO:0000256" key="1">
    <source>
        <dbReference type="SAM" id="MobiDB-lite"/>
    </source>
</evidence>
<feature type="region of interest" description="Disordered" evidence="1">
    <location>
        <begin position="353"/>
        <end position="381"/>
    </location>
</feature>
<feature type="compositionally biased region" description="Basic and acidic residues" evidence="1">
    <location>
        <begin position="371"/>
        <end position="381"/>
    </location>
</feature>
<feature type="compositionally biased region" description="Polar residues" evidence="1">
    <location>
        <begin position="235"/>
        <end position="244"/>
    </location>
</feature>
<organism evidence="2 3">
    <name type="scientific">Zalerion maritima</name>
    <dbReference type="NCBI Taxonomy" id="339359"/>
    <lineage>
        <taxon>Eukaryota</taxon>
        <taxon>Fungi</taxon>
        <taxon>Dikarya</taxon>
        <taxon>Ascomycota</taxon>
        <taxon>Pezizomycotina</taxon>
        <taxon>Sordariomycetes</taxon>
        <taxon>Lulworthiomycetidae</taxon>
        <taxon>Lulworthiales</taxon>
        <taxon>Lulworthiaceae</taxon>
        <taxon>Zalerion</taxon>
    </lineage>
</organism>
<feature type="compositionally biased region" description="Polar residues" evidence="1">
    <location>
        <begin position="282"/>
        <end position="294"/>
    </location>
</feature>
<evidence type="ECO:0000313" key="2">
    <source>
        <dbReference type="EMBL" id="KAJ2895749.1"/>
    </source>
</evidence>
<dbReference type="EMBL" id="JAKWBI020000378">
    <property type="protein sequence ID" value="KAJ2895749.1"/>
    <property type="molecule type" value="Genomic_DNA"/>
</dbReference>
<feature type="region of interest" description="Disordered" evidence="1">
    <location>
        <begin position="185"/>
        <end position="247"/>
    </location>
</feature>
<reference evidence="2" key="1">
    <citation type="submission" date="2022-07" db="EMBL/GenBank/DDBJ databases">
        <title>Draft genome sequence of Zalerion maritima ATCC 34329, a (micro)plastics degrading marine fungus.</title>
        <authorList>
            <person name="Paco A."/>
            <person name="Goncalves M.F.M."/>
            <person name="Rocha-Santos T.A.P."/>
            <person name="Alves A."/>
        </authorList>
    </citation>
    <scope>NUCLEOTIDE SEQUENCE</scope>
    <source>
        <strain evidence="2">ATCC 34329</strain>
    </source>
</reference>
<sequence length="431" mass="46247">MAPAHVPAPPLRDLLSPLLPALPAAAFSTQPAPAVLRLLSPILRQRVRLFASSSNEPWLRLLCYDTEKGVKLRGIARSGDLEPHPVSGEVEVDWDYDVETRYRRLDKETIQALVVVKPLGLTFQLVHCTGDQEGGGDGWRVGEVSVPDKPSSFSLFGGMSSLADAESDFVEKEAVKKAIAENPVTGGSTLGVGTWHSSTAPANDDDDDENDYWARYDATPARTPATKRSPAPAPMQQSTHSNGAGSAAAEDAYFSQYDSVQPAMDNHDPDEEAAAASAGIKVSSSHATARTTAPQPANKYAAVVPPLGLSAVSNSQGDVPMSADADETSRVWTMVEKETRSMSSNEDRVADLVHPRPASSSSSNGSAMVAKLEESAERKDSSEFGIKQHVGRTVRSLFSLSRAAGIDRQEFERLVKTELDLLGVVEDQERI</sequence>
<feature type="region of interest" description="Disordered" evidence="1">
    <location>
        <begin position="260"/>
        <end position="294"/>
    </location>
</feature>
<name>A0AAD5RJ54_9PEZI</name>
<keyword evidence="3" id="KW-1185">Reference proteome</keyword>
<gene>
    <name evidence="2" type="ORF">MKZ38_006189</name>
</gene>
<proteinExistence type="predicted"/>
<evidence type="ECO:0000313" key="3">
    <source>
        <dbReference type="Proteomes" id="UP001201980"/>
    </source>
</evidence>
<protein>
    <submittedName>
        <fullName evidence="2">Uncharacterized protein</fullName>
    </submittedName>
</protein>
<dbReference type="AlphaFoldDB" id="A0AAD5RJ54"/>